<evidence type="ECO:0000256" key="2">
    <source>
        <dbReference type="ARBA" id="ARBA00022741"/>
    </source>
</evidence>
<keyword evidence="2" id="KW-0547">Nucleotide-binding</keyword>
<protein>
    <recommendedName>
        <fullName evidence="4">GDP-fucose pyrophosphorylase domain-containing protein</fullName>
    </recommendedName>
</protein>
<dbReference type="InterPro" id="IPR012887">
    <property type="entry name" value="GDP_fucose_pyrophosphorylase"/>
</dbReference>
<gene>
    <name evidence="5" type="ORF">CSSPTR1EN2_LOCUS4229</name>
</gene>
<sequence>MFCWIHCLWEVPVSGELVDSRVTLCCGINDKPKLPKHSGGTFCGQLWDTFLAERGISGADLWGKAPAIIYGMQSYFQLYPNTMAKMVLEVYKALILPCG</sequence>
<keyword evidence="3" id="KW-0732">Signal</keyword>
<reference evidence="5" key="1">
    <citation type="submission" date="2024-02" db="EMBL/GenBank/DDBJ databases">
        <authorList>
            <consortium name="ELIXIR-Norway"/>
            <consortium name="Elixir Norway"/>
        </authorList>
    </citation>
    <scope>NUCLEOTIDE SEQUENCE</scope>
</reference>
<feature type="chain" id="PRO_5047007921" description="GDP-fucose pyrophosphorylase domain-containing protein" evidence="3">
    <location>
        <begin position="16"/>
        <end position="99"/>
    </location>
</feature>
<proteinExistence type="predicted"/>
<feature type="signal peptide" evidence="3">
    <location>
        <begin position="1"/>
        <end position="15"/>
    </location>
</feature>
<keyword evidence="6" id="KW-1185">Reference proteome</keyword>
<name>A0ABP0TJV9_9BRYO</name>
<evidence type="ECO:0000313" key="6">
    <source>
        <dbReference type="Proteomes" id="UP001497512"/>
    </source>
</evidence>
<dbReference type="Pfam" id="PF07959">
    <property type="entry name" value="Fucose_pyrophosphorylase"/>
    <property type="match status" value="1"/>
</dbReference>
<feature type="domain" description="GDP-fucose pyrophosphorylase" evidence="4">
    <location>
        <begin position="6"/>
        <end position="65"/>
    </location>
</feature>
<keyword evidence="1" id="KW-0808">Transferase</keyword>
<evidence type="ECO:0000256" key="3">
    <source>
        <dbReference type="SAM" id="SignalP"/>
    </source>
</evidence>
<evidence type="ECO:0000259" key="4">
    <source>
        <dbReference type="Pfam" id="PF07959"/>
    </source>
</evidence>
<dbReference type="EMBL" id="OZ019903">
    <property type="protein sequence ID" value="CAK9197948.1"/>
    <property type="molecule type" value="Genomic_DNA"/>
</dbReference>
<dbReference type="Proteomes" id="UP001497512">
    <property type="component" value="Chromosome 11"/>
</dbReference>
<evidence type="ECO:0000256" key="1">
    <source>
        <dbReference type="ARBA" id="ARBA00022679"/>
    </source>
</evidence>
<organism evidence="5 6">
    <name type="scientific">Sphagnum troendelagicum</name>
    <dbReference type="NCBI Taxonomy" id="128251"/>
    <lineage>
        <taxon>Eukaryota</taxon>
        <taxon>Viridiplantae</taxon>
        <taxon>Streptophyta</taxon>
        <taxon>Embryophyta</taxon>
        <taxon>Bryophyta</taxon>
        <taxon>Sphagnophytina</taxon>
        <taxon>Sphagnopsida</taxon>
        <taxon>Sphagnales</taxon>
        <taxon>Sphagnaceae</taxon>
        <taxon>Sphagnum</taxon>
    </lineage>
</organism>
<evidence type="ECO:0000313" key="5">
    <source>
        <dbReference type="EMBL" id="CAK9197948.1"/>
    </source>
</evidence>
<accession>A0ABP0TJV9</accession>